<evidence type="ECO:0000313" key="2">
    <source>
        <dbReference type="EMBL" id="GGL88103.1"/>
    </source>
</evidence>
<organism evidence="2 3">
    <name type="scientific">Nakamurella endophytica</name>
    <dbReference type="NCBI Taxonomy" id="1748367"/>
    <lineage>
        <taxon>Bacteria</taxon>
        <taxon>Bacillati</taxon>
        <taxon>Actinomycetota</taxon>
        <taxon>Actinomycetes</taxon>
        <taxon>Nakamurellales</taxon>
        <taxon>Nakamurellaceae</taxon>
        <taxon>Nakamurella</taxon>
    </lineage>
</organism>
<sequence>MQQAPPAAPAGAGIGMQPMVAADPGPQAAPETVYRPLTPCRIVDTRSGGGALGAGVSRAFRVSGTTGFAPQGGKAGGCGIPSGATAIAATTVVINPAGGGYLKAYPEGAAEPNSSVLNYVKTAGAVSSGMTLSIRPLFEPALRVRNVGPAVNVAIDVQGYYIPQAQGLIGSDGTQLGGTTRIVGTSHPGTGSYYITLDRPARQCSPQVSTYNIYRYASVGLSSSTTPNTISVYLWTLDATTHRESPTDYPFFITVTC</sequence>
<dbReference type="AlphaFoldDB" id="A0A917SNK0"/>
<accession>A0A917SNK0</accession>
<comment type="caution">
    <text evidence="2">The sequence shown here is derived from an EMBL/GenBank/DDBJ whole genome shotgun (WGS) entry which is preliminary data.</text>
</comment>
<keyword evidence="3" id="KW-1185">Reference proteome</keyword>
<protein>
    <submittedName>
        <fullName evidence="2">Uncharacterized protein</fullName>
    </submittedName>
</protein>
<reference evidence="2" key="2">
    <citation type="submission" date="2020-09" db="EMBL/GenBank/DDBJ databases">
        <authorList>
            <person name="Sun Q."/>
            <person name="Zhou Y."/>
        </authorList>
    </citation>
    <scope>NUCLEOTIDE SEQUENCE</scope>
    <source>
        <strain evidence="2">CGMCC 4.7308</strain>
    </source>
</reference>
<dbReference type="EMBL" id="BMNA01000001">
    <property type="protein sequence ID" value="GGL88103.1"/>
    <property type="molecule type" value="Genomic_DNA"/>
</dbReference>
<name>A0A917SNK0_9ACTN</name>
<proteinExistence type="predicted"/>
<evidence type="ECO:0000256" key="1">
    <source>
        <dbReference type="SAM" id="MobiDB-lite"/>
    </source>
</evidence>
<dbReference type="Proteomes" id="UP000655208">
    <property type="component" value="Unassembled WGS sequence"/>
</dbReference>
<feature type="region of interest" description="Disordered" evidence="1">
    <location>
        <begin position="1"/>
        <end position="32"/>
    </location>
</feature>
<reference evidence="2" key="1">
    <citation type="journal article" date="2014" name="Int. J. Syst. Evol. Microbiol.">
        <title>Complete genome sequence of Corynebacterium casei LMG S-19264T (=DSM 44701T), isolated from a smear-ripened cheese.</title>
        <authorList>
            <consortium name="US DOE Joint Genome Institute (JGI-PGF)"/>
            <person name="Walter F."/>
            <person name="Albersmeier A."/>
            <person name="Kalinowski J."/>
            <person name="Ruckert C."/>
        </authorList>
    </citation>
    <scope>NUCLEOTIDE SEQUENCE</scope>
    <source>
        <strain evidence="2">CGMCC 4.7308</strain>
    </source>
</reference>
<evidence type="ECO:0000313" key="3">
    <source>
        <dbReference type="Proteomes" id="UP000655208"/>
    </source>
</evidence>
<gene>
    <name evidence="2" type="ORF">GCM10011594_04640</name>
</gene>
<feature type="compositionally biased region" description="Low complexity" evidence="1">
    <location>
        <begin position="1"/>
        <end position="19"/>
    </location>
</feature>